<dbReference type="InterPro" id="IPR006342">
    <property type="entry name" value="FkbM_mtfrase"/>
</dbReference>
<evidence type="ECO:0000313" key="3">
    <source>
        <dbReference type="Proteomes" id="UP000054495"/>
    </source>
</evidence>
<dbReference type="PANTHER" id="PTHR22989:SF4">
    <property type="entry name" value="METHYLTRANSFERASE FKBM DOMAIN-CONTAINING PROTEIN"/>
    <property type="match status" value="1"/>
</dbReference>
<protein>
    <recommendedName>
        <fullName evidence="1">Methyltransferase FkbM domain-containing protein</fullName>
    </recommendedName>
</protein>
<evidence type="ECO:0000259" key="1">
    <source>
        <dbReference type="Pfam" id="PF05050"/>
    </source>
</evidence>
<sequence length="196" mass="22442">MYEENAALYSTVGQFFPLAIGNETKLGKAYVMPKQLKGGYEFQTMVHLDVITFLTKLTRTPFIDQFLMDSEGPEYDLLPMMGVGREFDRNGIVACQINAEIHWGHTNFKERFAAMIRGLLNDRRYGIFKALLLFKSVLSGRDQPTRFPSGQSIVEEMGSLESLTPRRYQRYLALGDSEVDFEVLVNSQLFYAKLKQ</sequence>
<dbReference type="PANTHER" id="PTHR22989">
    <property type="entry name" value="UNCHARACTERIZED DUF13 C.ELEGANS"/>
    <property type="match status" value="1"/>
</dbReference>
<proteinExistence type="predicted"/>
<name>A0A0D6MAF0_9BILA</name>
<organism evidence="2 3">
    <name type="scientific">Ancylostoma ceylanicum</name>
    <dbReference type="NCBI Taxonomy" id="53326"/>
    <lineage>
        <taxon>Eukaryota</taxon>
        <taxon>Metazoa</taxon>
        <taxon>Ecdysozoa</taxon>
        <taxon>Nematoda</taxon>
        <taxon>Chromadorea</taxon>
        <taxon>Rhabditida</taxon>
        <taxon>Rhabditina</taxon>
        <taxon>Rhabditomorpha</taxon>
        <taxon>Strongyloidea</taxon>
        <taxon>Ancylostomatidae</taxon>
        <taxon>Ancylostomatinae</taxon>
        <taxon>Ancylostoma</taxon>
    </lineage>
</organism>
<evidence type="ECO:0000313" key="2">
    <source>
        <dbReference type="EMBL" id="EPB79566.1"/>
    </source>
</evidence>
<dbReference type="AlphaFoldDB" id="A0A0D6MAF0"/>
<keyword evidence="3" id="KW-1185">Reference proteome</keyword>
<dbReference type="Pfam" id="PF05050">
    <property type="entry name" value="Methyltransf_21"/>
    <property type="match status" value="1"/>
</dbReference>
<dbReference type="EMBL" id="KE124792">
    <property type="protein sequence ID" value="EPB79566.1"/>
    <property type="molecule type" value="Genomic_DNA"/>
</dbReference>
<accession>A0A0D6MAF0</accession>
<gene>
    <name evidence="2" type="ORF">ANCCEY_01386</name>
</gene>
<dbReference type="Proteomes" id="UP000054495">
    <property type="component" value="Unassembled WGS sequence"/>
</dbReference>
<feature type="domain" description="Methyltransferase FkbM" evidence="1">
    <location>
        <begin position="13"/>
        <end position="125"/>
    </location>
</feature>
<reference evidence="2 3" key="1">
    <citation type="submission" date="2013-05" db="EMBL/GenBank/DDBJ databases">
        <title>Draft genome of the parasitic nematode Anyclostoma ceylanicum.</title>
        <authorList>
            <person name="Mitreva M."/>
        </authorList>
    </citation>
    <scope>NUCLEOTIDE SEQUENCE [LARGE SCALE GENOMIC DNA]</scope>
</reference>